<dbReference type="InterPro" id="IPR000727">
    <property type="entry name" value="T_SNARE_dom"/>
</dbReference>
<gene>
    <name evidence="4" type="ORF">OHC33_007265</name>
</gene>
<dbReference type="Gene3D" id="1.20.58.70">
    <property type="match status" value="1"/>
</dbReference>
<dbReference type="GO" id="GO:0006886">
    <property type="term" value="P:intracellular protein transport"/>
    <property type="evidence" value="ECO:0007669"/>
    <property type="project" value="TreeGrafter"/>
</dbReference>
<sequence>MAYENYSNQPAGYGQSNPYGGGPSPYGQAGNPYDQDTSYDSGNPYSQGQYDRQGHEMTNMNGSDPNRILNECRQIDAEVDQLDARQERLRQMQRAFIGDTDTSAESQTRRQVDAESADLLQDYRALVARTKRVKQDKESGNPRNAPQVGRVDRKVKGSMNKLQQLDSDFRRQLQDRMERDYRIVRPDASDAEVREAVQDPNQQVFSQALISSDRRGQAQSVAQSVRSRHNAIQKIEQDMLQLAEMFQDLDALVIQQEAAVTQIEQRGEEVTDHAAKANTELDGAVKKARAARKKKWICLGIAGESYPLNPCDFLSLFLQQPFSSSSLLFSNLYFSRV</sequence>
<feature type="compositionally biased region" description="Polar residues" evidence="2">
    <location>
        <begin position="34"/>
        <end position="64"/>
    </location>
</feature>
<evidence type="ECO:0000256" key="1">
    <source>
        <dbReference type="ARBA" id="ARBA00009063"/>
    </source>
</evidence>
<accession>A0AAN8I2M9</accession>
<dbReference type="GO" id="GO:0012505">
    <property type="term" value="C:endomembrane system"/>
    <property type="evidence" value="ECO:0007669"/>
    <property type="project" value="TreeGrafter"/>
</dbReference>
<feature type="compositionally biased region" description="Polar residues" evidence="2">
    <location>
        <begin position="1"/>
        <end position="10"/>
    </location>
</feature>
<evidence type="ECO:0000259" key="3">
    <source>
        <dbReference type="PROSITE" id="PS50192"/>
    </source>
</evidence>
<dbReference type="SMART" id="SM00397">
    <property type="entry name" value="t_SNARE"/>
    <property type="match status" value="1"/>
</dbReference>
<dbReference type="CDD" id="cd15849">
    <property type="entry name" value="SNARE_Sso1"/>
    <property type="match status" value="1"/>
</dbReference>
<dbReference type="GO" id="GO:0031201">
    <property type="term" value="C:SNARE complex"/>
    <property type="evidence" value="ECO:0007669"/>
    <property type="project" value="TreeGrafter"/>
</dbReference>
<dbReference type="EMBL" id="JAKLMC020000019">
    <property type="protein sequence ID" value="KAK5951587.1"/>
    <property type="molecule type" value="Genomic_DNA"/>
</dbReference>
<dbReference type="Pfam" id="PF05739">
    <property type="entry name" value="SNARE"/>
    <property type="match status" value="1"/>
</dbReference>
<feature type="region of interest" description="Disordered" evidence="2">
    <location>
        <begin position="96"/>
        <end position="116"/>
    </location>
</feature>
<dbReference type="GO" id="GO:0000149">
    <property type="term" value="F:SNARE binding"/>
    <property type="evidence" value="ECO:0007669"/>
    <property type="project" value="TreeGrafter"/>
</dbReference>
<comment type="caution">
    <text evidence="4">The sequence shown here is derived from an EMBL/GenBank/DDBJ whole genome shotgun (WGS) entry which is preliminary data.</text>
</comment>
<protein>
    <recommendedName>
        <fullName evidence="3">t-SNARE coiled-coil homology domain-containing protein</fullName>
    </recommendedName>
</protein>
<dbReference type="PROSITE" id="PS50192">
    <property type="entry name" value="T_SNARE"/>
    <property type="match status" value="1"/>
</dbReference>
<dbReference type="GO" id="GO:0048278">
    <property type="term" value="P:vesicle docking"/>
    <property type="evidence" value="ECO:0007669"/>
    <property type="project" value="TreeGrafter"/>
</dbReference>
<dbReference type="AlphaFoldDB" id="A0AAN8I2M9"/>
<dbReference type="SUPFAM" id="SSF47661">
    <property type="entry name" value="t-snare proteins"/>
    <property type="match status" value="1"/>
</dbReference>
<keyword evidence="5" id="KW-1185">Reference proteome</keyword>
<dbReference type="GO" id="GO:0006906">
    <property type="term" value="P:vesicle fusion"/>
    <property type="evidence" value="ECO:0007669"/>
    <property type="project" value="TreeGrafter"/>
</dbReference>
<evidence type="ECO:0000313" key="4">
    <source>
        <dbReference type="EMBL" id="KAK5951587.1"/>
    </source>
</evidence>
<dbReference type="PANTHER" id="PTHR19957:SF380">
    <property type="entry name" value="SYNTAXIN FAMILY PROTEIN"/>
    <property type="match status" value="1"/>
</dbReference>
<name>A0AAN8I2M9_9EURO</name>
<reference evidence="4 5" key="1">
    <citation type="submission" date="2022-12" db="EMBL/GenBank/DDBJ databases">
        <title>Genomic features and morphological characterization of a novel Knufia sp. strain isolated from spacecraft assembly facility.</title>
        <authorList>
            <person name="Teixeira M."/>
            <person name="Chander A.M."/>
            <person name="Stajich J.E."/>
            <person name="Venkateswaran K."/>
        </authorList>
    </citation>
    <scope>NUCLEOTIDE SEQUENCE [LARGE SCALE GENOMIC DNA]</scope>
    <source>
        <strain evidence="4 5">FJI-L2-BK-P2</strain>
    </source>
</reference>
<dbReference type="PANTHER" id="PTHR19957">
    <property type="entry name" value="SYNTAXIN"/>
    <property type="match status" value="1"/>
</dbReference>
<feature type="domain" description="T-SNARE coiled-coil homology" evidence="3">
    <location>
        <begin position="222"/>
        <end position="284"/>
    </location>
</feature>
<dbReference type="GO" id="GO:0005484">
    <property type="term" value="F:SNAP receptor activity"/>
    <property type="evidence" value="ECO:0007669"/>
    <property type="project" value="TreeGrafter"/>
</dbReference>
<dbReference type="InterPro" id="IPR045242">
    <property type="entry name" value="Syntaxin"/>
</dbReference>
<proteinExistence type="inferred from homology"/>
<dbReference type="Proteomes" id="UP001316803">
    <property type="component" value="Unassembled WGS sequence"/>
</dbReference>
<evidence type="ECO:0000256" key="2">
    <source>
        <dbReference type="SAM" id="MobiDB-lite"/>
    </source>
</evidence>
<dbReference type="GO" id="GO:0006887">
    <property type="term" value="P:exocytosis"/>
    <property type="evidence" value="ECO:0007669"/>
    <property type="project" value="TreeGrafter"/>
</dbReference>
<dbReference type="GO" id="GO:0005886">
    <property type="term" value="C:plasma membrane"/>
    <property type="evidence" value="ECO:0007669"/>
    <property type="project" value="TreeGrafter"/>
</dbReference>
<evidence type="ECO:0000313" key="5">
    <source>
        <dbReference type="Proteomes" id="UP001316803"/>
    </source>
</evidence>
<dbReference type="InterPro" id="IPR010989">
    <property type="entry name" value="SNARE"/>
</dbReference>
<feature type="region of interest" description="Disordered" evidence="2">
    <location>
        <begin position="1"/>
        <end position="65"/>
    </location>
</feature>
<organism evidence="4 5">
    <name type="scientific">Knufia fluminis</name>
    <dbReference type="NCBI Taxonomy" id="191047"/>
    <lineage>
        <taxon>Eukaryota</taxon>
        <taxon>Fungi</taxon>
        <taxon>Dikarya</taxon>
        <taxon>Ascomycota</taxon>
        <taxon>Pezizomycotina</taxon>
        <taxon>Eurotiomycetes</taxon>
        <taxon>Chaetothyriomycetidae</taxon>
        <taxon>Chaetothyriales</taxon>
        <taxon>Trichomeriaceae</taxon>
        <taxon>Knufia</taxon>
    </lineage>
</organism>
<comment type="similarity">
    <text evidence="1">Belongs to the syntaxin family.</text>
</comment>